<comment type="catalytic activity">
    <reaction evidence="7 8">
        <text>cytidine(34) in tRNA(Ile2) + L-lysine + ATP = lysidine(34) in tRNA(Ile2) + AMP + diphosphate + H(+)</text>
        <dbReference type="Rhea" id="RHEA:43744"/>
        <dbReference type="Rhea" id="RHEA-COMP:10625"/>
        <dbReference type="Rhea" id="RHEA-COMP:10670"/>
        <dbReference type="ChEBI" id="CHEBI:15378"/>
        <dbReference type="ChEBI" id="CHEBI:30616"/>
        <dbReference type="ChEBI" id="CHEBI:32551"/>
        <dbReference type="ChEBI" id="CHEBI:33019"/>
        <dbReference type="ChEBI" id="CHEBI:82748"/>
        <dbReference type="ChEBI" id="CHEBI:83665"/>
        <dbReference type="ChEBI" id="CHEBI:456215"/>
        <dbReference type="EC" id="6.3.4.19"/>
    </reaction>
</comment>
<keyword evidence="4 8" id="KW-0819">tRNA processing</keyword>
<evidence type="ECO:0000256" key="8">
    <source>
        <dbReference type="HAMAP-Rule" id="MF_01161"/>
    </source>
</evidence>
<evidence type="ECO:0000256" key="6">
    <source>
        <dbReference type="ARBA" id="ARBA00022840"/>
    </source>
</evidence>
<dbReference type="SUPFAM" id="SSF82829">
    <property type="entry name" value="MesJ substrate recognition domain-like"/>
    <property type="match status" value="1"/>
</dbReference>
<dbReference type="InterPro" id="IPR014729">
    <property type="entry name" value="Rossmann-like_a/b/a_fold"/>
</dbReference>
<comment type="caution">
    <text evidence="10">The sequence shown here is derived from an EMBL/GenBank/DDBJ whole genome shotgun (WGS) entry which is preliminary data.</text>
</comment>
<dbReference type="InterPro" id="IPR011063">
    <property type="entry name" value="TilS/TtcA_N"/>
</dbReference>
<feature type="binding site" evidence="8">
    <location>
        <begin position="23"/>
        <end position="28"/>
    </location>
    <ligand>
        <name>ATP</name>
        <dbReference type="ChEBI" id="CHEBI:30616"/>
    </ligand>
</feature>
<keyword evidence="11" id="KW-1185">Reference proteome</keyword>
<proteinExistence type="inferred from homology"/>
<gene>
    <name evidence="8" type="primary">tilS</name>
    <name evidence="10" type="ORF">FHR99_000175</name>
</gene>
<evidence type="ECO:0000259" key="9">
    <source>
        <dbReference type="SMART" id="SM00977"/>
    </source>
</evidence>
<accession>A0A7W4W205</accession>
<dbReference type="EMBL" id="JACHWY010000001">
    <property type="protein sequence ID" value="MBB3045939.1"/>
    <property type="molecule type" value="Genomic_DNA"/>
</dbReference>
<dbReference type="GO" id="GO:0006400">
    <property type="term" value="P:tRNA modification"/>
    <property type="evidence" value="ECO:0007669"/>
    <property type="project" value="UniProtKB-UniRule"/>
</dbReference>
<dbReference type="Gene3D" id="3.40.50.620">
    <property type="entry name" value="HUPs"/>
    <property type="match status" value="1"/>
</dbReference>
<dbReference type="HAMAP" id="MF_01161">
    <property type="entry name" value="tRNA_Ile_lys_synt"/>
    <property type="match status" value="1"/>
</dbReference>
<dbReference type="InterPro" id="IPR012094">
    <property type="entry name" value="tRNA_Ile_lys_synt"/>
</dbReference>
<evidence type="ECO:0000256" key="3">
    <source>
        <dbReference type="ARBA" id="ARBA00022598"/>
    </source>
</evidence>
<keyword evidence="5 8" id="KW-0547">Nucleotide-binding</keyword>
<evidence type="ECO:0000256" key="4">
    <source>
        <dbReference type="ARBA" id="ARBA00022694"/>
    </source>
</evidence>
<dbReference type="InterPro" id="IPR012795">
    <property type="entry name" value="tRNA_Ile_lys_synt_N"/>
</dbReference>
<organism evidence="10 11">
    <name type="scientific">Litorivivens lipolytica</name>
    <dbReference type="NCBI Taxonomy" id="1524264"/>
    <lineage>
        <taxon>Bacteria</taxon>
        <taxon>Pseudomonadati</taxon>
        <taxon>Pseudomonadota</taxon>
        <taxon>Gammaproteobacteria</taxon>
        <taxon>Litorivivens</taxon>
    </lineage>
</organism>
<protein>
    <recommendedName>
        <fullName evidence="8">tRNA(Ile)-lysidine synthase</fullName>
        <ecNumber evidence="8">6.3.4.19</ecNumber>
    </recommendedName>
    <alternativeName>
        <fullName evidence="8">tRNA(Ile)-2-lysyl-cytidine synthase</fullName>
    </alternativeName>
    <alternativeName>
        <fullName evidence="8">tRNA(Ile)-lysidine synthetase</fullName>
    </alternativeName>
</protein>
<comment type="similarity">
    <text evidence="8">Belongs to the tRNA(Ile)-lysidine synthase family.</text>
</comment>
<dbReference type="GO" id="GO:0032267">
    <property type="term" value="F:tRNA(Ile)-lysidine synthase activity"/>
    <property type="evidence" value="ECO:0007669"/>
    <property type="project" value="UniProtKB-EC"/>
</dbReference>
<comment type="subcellular location">
    <subcellularLocation>
        <location evidence="1 8">Cytoplasm</location>
    </subcellularLocation>
</comment>
<dbReference type="PANTHER" id="PTHR43033">
    <property type="entry name" value="TRNA(ILE)-LYSIDINE SYNTHASE-RELATED"/>
    <property type="match status" value="1"/>
</dbReference>
<keyword evidence="2 8" id="KW-0963">Cytoplasm</keyword>
<dbReference type="Proteomes" id="UP000537130">
    <property type="component" value="Unassembled WGS sequence"/>
</dbReference>
<sequence length="420" mass="47147">MESVLLDSLKSYLDRPRWVVAFSGGLDSTVLLHALNALPERPELHALHIHHGLQSEADSWQRHCEDFARHHGIGCSALKVSVEDSASIEEAARRARYEAFEQFLNPGDVLLQAHHLDDQAETLLLRFFRGTGLEGLRGMPAARDLGEAVLVRPLLDVSRRELEDYAAQHQLAWIEDPSNRDTGFDRNYLRHKILPQVEARWPGYRTTLARLAGLAATALPDDAVSNLTFHSRKSTWSALDLDALRSLDEGSRNAALRQWLGQAGITPSLAQLQALQKSMLWSSPDAEPVFELGPFQVRRFQEVLYITRLTSFDPELEVSWDGGAALELPGAGTLSALGGDQPERFTVRFRRGGERCQPAGRAHSQRLKKLLQESHIPPWRRDRLPLIYLDGELAAVADLWICADFAERLAGWRFAWEPEG</sequence>
<reference evidence="10 11" key="1">
    <citation type="submission" date="2020-08" db="EMBL/GenBank/DDBJ databases">
        <title>Genomic Encyclopedia of Type Strains, Phase III (KMG-III): the genomes of soil and plant-associated and newly described type strains.</title>
        <authorList>
            <person name="Whitman W."/>
        </authorList>
    </citation>
    <scope>NUCLEOTIDE SEQUENCE [LARGE SCALE GENOMIC DNA]</scope>
    <source>
        <strain evidence="10 11">CECT 8654</strain>
    </source>
</reference>
<evidence type="ECO:0000256" key="5">
    <source>
        <dbReference type="ARBA" id="ARBA00022741"/>
    </source>
</evidence>
<dbReference type="SUPFAM" id="SSF56037">
    <property type="entry name" value="PheT/TilS domain"/>
    <property type="match status" value="1"/>
</dbReference>
<keyword evidence="6 8" id="KW-0067">ATP-binding</keyword>
<feature type="domain" description="Lysidine-tRNA(Ile) synthetase C-terminal" evidence="9">
    <location>
        <begin position="345"/>
        <end position="416"/>
    </location>
</feature>
<evidence type="ECO:0000256" key="7">
    <source>
        <dbReference type="ARBA" id="ARBA00048539"/>
    </source>
</evidence>
<dbReference type="SUPFAM" id="SSF52402">
    <property type="entry name" value="Adenine nucleotide alpha hydrolases-like"/>
    <property type="match status" value="1"/>
</dbReference>
<comment type="domain">
    <text evidence="8">The N-terminal region contains the highly conserved SGGXDS motif, predicted to be a P-loop motif involved in ATP binding.</text>
</comment>
<dbReference type="NCBIfam" id="TIGR02432">
    <property type="entry name" value="lysidine_TilS_N"/>
    <property type="match status" value="1"/>
</dbReference>
<dbReference type="Gene3D" id="1.20.59.20">
    <property type="match status" value="1"/>
</dbReference>
<dbReference type="AlphaFoldDB" id="A0A7W4W205"/>
<name>A0A7W4W205_9GAMM</name>
<dbReference type="InterPro" id="IPR012796">
    <property type="entry name" value="Lysidine-tRNA-synth_C"/>
</dbReference>
<dbReference type="CDD" id="cd01992">
    <property type="entry name" value="TilS_N"/>
    <property type="match status" value="1"/>
</dbReference>
<evidence type="ECO:0000313" key="11">
    <source>
        <dbReference type="Proteomes" id="UP000537130"/>
    </source>
</evidence>
<dbReference type="EC" id="6.3.4.19" evidence="8"/>
<dbReference type="RefSeq" id="WP_183408651.1">
    <property type="nucleotide sequence ID" value="NZ_JACHWY010000001.1"/>
</dbReference>
<evidence type="ECO:0000256" key="2">
    <source>
        <dbReference type="ARBA" id="ARBA00022490"/>
    </source>
</evidence>
<dbReference type="GO" id="GO:0005737">
    <property type="term" value="C:cytoplasm"/>
    <property type="evidence" value="ECO:0007669"/>
    <property type="project" value="UniProtKB-SubCell"/>
</dbReference>
<evidence type="ECO:0000256" key="1">
    <source>
        <dbReference type="ARBA" id="ARBA00004496"/>
    </source>
</evidence>
<keyword evidence="3 8" id="KW-0436">Ligase</keyword>
<dbReference type="Pfam" id="PF01171">
    <property type="entry name" value="ATP_bind_3"/>
    <property type="match status" value="1"/>
</dbReference>
<dbReference type="PANTHER" id="PTHR43033:SF1">
    <property type="entry name" value="TRNA(ILE)-LYSIDINE SYNTHASE-RELATED"/>
    <property type="match status" value="1"/>
</dbReference>
<dbReference type="NCBIfam" id="TIGR02433">
    <property type="entry name" value="lysidine_TilS_C"/>
    <property type="match status" value="1"/>
</dbReference>
<dbReference type="GO" id="GO:0005524">
    <property type="term" value="F:ATP binding"/>
    <property type="evidence" value="ECO:0007669"/>
    <property type="project" value="UniProtKB-UniRule"/>
</dbReference>
<dbReference type="InterPro" id="IPR015262">
    <property type="entry name" value="tRNA_Ile_lys_synt_subst-bd"/>
</dbReference>
<dbReference type="Pfam" id="PF09179">
    <property type="entry name" value="TilS"/>
    <property type="match status" value="1"/>
</dbReference>
<evidence type="ECO:0000313" key="10">
    <source>
        <dbReference type="EMBL" id="MBB3045939.1"/>
    </source>
</evidence>
<dbReference type="SMART" id="SM00977">
    <property type="entry name" value="TilS_C"/>
    <property type="match status" value="1"/>
</dbReference>
<comment type="function">
    <text evidence="8">Ligates lysine onto the cytidine present at position 34 of the AUA codon-specific tRNA(Ile) that contains the anticodon CAU, in an ATP-dependent manner. Cytidine is converted to lysidine, thus changing the amino acid specificity of the tRNA from methionine to isoleucine.</text>
</comment>
<dbReference type="Pfam" id="PF11734">
    <property type="entry name" value="TilS_C"/>
    <property type="match status" value="1"/>
</dbReference>